<accession>A0A4R3Z9Z3</accession>
<evidence type="ECO:0000313" key="2">
    <source>
        <dbReference type="EMBL" id="TCW01285.1"/>
    </source>
</evidence>
<dbReference type="Proteomes" id="UP000295515">
    <property type="component" value="Unassembled WGS sequence"/>
</dbReference>
<organism evidence="2 3">
    <name type="scientific">Longibaculum muris</name>
    <dbReference type="NCBI Taxonomy" id="1796628"/>
    <lineage>
        <taxon>Bacteria</taxon>
        <taxon>Bacillati</taxon>
        <taxon>Bacillota</taxon>
        <taxon>Erysipelotrichia</taxon>
        <taxon>Erysipelotrichales</taxon>
        <taxon>Coprobacillaceae</taxon>
        <taxon>Longibaculum</taxon>
    </lineage>
</organism>
<reference evidence="2 3" key="1">
    <citation type="submission" date="2019-03" db="EMBL/GenBank/DDBJ databases">
        <title>Genomic Encyclopedia of Type Strains, Phase IV (KMG-IV): sequencing the most valuable type-strain genomes for metagenomic binning, comparative biology and taxonomic classification.</title>
        <authorList>
            <person name="Goeker M."/>
        </authorList>
    </citation>
    <scope>NUCLEOTIDE SEQUENCE [LARGE SCALE GENOMIC DNA]</scope>
    <source>
        <strain evidence="2 3">DSM 29487</strain>
    </source>
</reference>
<dbReference type="Gene3D" id="3.30.700.10">
    <property type="entry name" value="Glycoprotein, Type 4 Pilin"/>
    <property type="match status" value="1"/>
</dbReference>
<keyword evidence="1" id="KW-0812">Transmembrane</keyword>
<proteinExistence type="predicted"/>
<dbReference type="RefSeq" id="WP_082787429.1">
    <property type="nucleotide sequence ID" value="NZ_JANKBF010000006.1"/>
</dbReference>
<dbReference type="PROSITE" id="PS00409">
    <property type="entry name" value="PROKAR_NTER_METHYL"/>
    <property type="match status" value="1"/>
</dbReference>
<dbReference type="Pfam" id="PF07963">
    <property type="entry name" value="N_methyl"/>
    <property type="match status" value="1"/>
</dbReference>
<protein>
    <submittedName>
        <fullName evidence="2">Prepilin-type N-terminal cleavage/methylation domain-containing protein</fullName>
    </submittedName>
</protein>
<feature type="transmembrane region" description="Helical" evidence="1">
    <location>
        <begin position="12"/>
        <end position="34"/>
    </location>
</feature>
<dbReference type="InterPro" id="IPR045584">
    <property type="entry name" value="Pilin-like"/>
</dbReference>
<name>A0A4R3Z9Z3_9FIRM</name>
<dbReference type="EMBL" id="SMCQ01000004">
    <property type="protein sequence ID" value="TCW01285.1"/>
    <property type="molecule type" value="Genomic_DNA"/>
</dbReference>
<evidence type="ECO:0000256" key="1">
    <source>
        <dbReference type="SAM" id="Phobius"/>
    </source>
</evidence>
<dbReference type="InterPro" id="IPR012902">
    <property type="entry name" value="N_methyl_site"/>
</dbReference>
<dbReference type="NCBIfam" id="TIGR02532">
    <property type="entry name" value="IV_pilin_GFxxxE"/>
    <property type="match status" value="1"/>
</dbReference>
<keyword evidence="3" id="KW-1185">Reference proteome</keyword>
<gene>
    <name evidence="2" type="ORF">EDD60_104104</name>
</gene>
<dbReference type="AlphaFoldDB" id="A0A4R3Z9Z3"/>
<keyword evidence="1" id="KW-0472">Membrane</keyword>
<comment type="caution">
    <text evidence="2">The sequence shown here is derived from an EMBL/GenBank/DDBJ whole genome shotgun (WGS) entry which is preliminary data.</text>
</comment>
<dbReference type="SUPFAM" id="SSF54523">
    <property type="entry name" value="Pili subunits"/>
    <property type="match status" value="1"/>
</dbReference>
<keyword evidence="1" id="KW-1133">Transmembrane helix</keyword>
<sequence>MNNQKGFTLVEIIVTVVILAILMAVAVPVSMSYFDDVHEKRIINEAQSVFHVAESGSRSNRASLNGTYHSSSGTYYEVNNDILQSYVSKANGSGTIKDLRFENDKISYFRYKYDETTYVLYTKESNEFVIETNPDLSTIAEIIMTSEEPMSQIKDYFNTKAVGSVADSEAPSKEATGGKLHGIGSAISRWLNDSGINSDYFSWKIIFEKKETDNRMCEHKFRYVYAMYICNEKITKAMVGKELEVCVYKFYADGCVYNLDDSFGSTIKCKVIMQTTQGYTYPILQIP</sequence>
<evidence type="ECO:0000313" key="3">
    <source>
        <dbReference type="Proteomes" id="UP000295515"/>
    </source>
</evidence>
<dbReference type="GeneID" id="98914797"/>